<dbReference type="PRINTS" id="PR00344">
    <property type="entry name" value="BCTRLSENSOR"/>
</dbReference>
<dbReference type="EMBL" id="SLXL01000002">
    <property type="protein sequence ID" value="TCP26195.1"/>
    <property type="molecule type" value="Genomic_DNA"/>
</dbReference>
<keyword evidence="8" id="KW-0418">Kinase</keyword>
<dbReference type="GO" id="GO:0000155">
    <property type="term" value="F:phosphorelay sensor kinase activity"/>
    <property type="evidence" value="ECO:0007669"/>
    <property type="project" value="InterPro"/>
</dbReference>
<evidence type="ECO:0000256" key="5">
    <source>
        <dbReference type="SAM" id="Phobius"/>
    </source>
</evidence>
<evidence type="ECO:0000259" key="7">
    <source>
        <dbReference type="PROSITE" id="PS50110"/>
    </source>
</evidence>
<gene>
    <name evidence="8" type="ORF">EV656_102158</name>
</gene>
<protein>
    <recommendedName>
        <fullName evidence="2">histidine kinase</fullName>
        <ecNumber evidence="2">2.7.13.3</ecNumber>
    </recommendedName>
</protein>
<feature type="transmembrane region" description="Helical" evidence="5">
    <location>
        <begin position="21"/>
        <end position="39"/>
    </location>
</feature>
<dbReference type="SUPFAM" id="SSF55785">
    <property type="entry name" value="PYP-like sensor domain (PAS domain)"/>
    <property type="match status" value="1"/>
</dbReference>
<comment type="catalytic activity">
    <reaction evidence="1">
        <text>ATP + protein L-histidine = ADP + protein N-phospho-L-histidine.</text>
        <dbReference type="EC" id="2.7.13.3"/>
    </reaction>
</comment>
<feature type="modified residue" description="4-aspartylphosphate" evidence="4">
    <location>
        <position position="694"/>
    </location>
</feature>
<dbReference type="Proteomes" id="UP000295733">
    <property type="component" value="Unassembled WGS sequence"/>
</dbReference>
<keyword evidence="5" id="KW-1133">Transmembrane helix</keyword>
<dbReference type="InterPro" id="IPR001789">
    <property type="entry name" value="Sig_transdc_resp-reg_receiver"/>
</dbReference>
<dbReference type="CDD" id="cd00082">
    <property type="entry name" value="HisKA"/>
    <property type="match status" value="1"/>
</dbReference>
<evidence type="ECO:0000313" key="8">
    <source>
        <dbReference type="EMBL" id="TCP26195.1"/>
    </source>
</evidence>
<dbReference type="AlphaFoldDB" id="A0A4R2NXQ2"/>
<name>A0A4R2NXQ2_RHOAD</name>
<dbReference type="Gene3D" id="3.30.450.20">
    <property type="entry name" value="PAS domain"/>
    <property type="match status" value="1"/>
</dbReference>
<dbReference type="SMART" id="SM00388">
    <property type="entry name" value="HisKA"/>
    <property type="match status" value="1"/>
</dbReference>
<dbReference type="Gene3D" id="3.40.50.2300">
    <property type="match status" value="1"/>
</dbReference>
<evidence type="ECO:0000256" key="4">
    <source>
        <dbReference type="PROSITE-ProRule" id="PRU00169"/>
    </source>
</evidence>
<dbReference type="InterPro" id="IPR011006">
    <property type="entry name" value="CheY-like_superfamily"/>
</dbReference>
<dbReference type="Pfam" id="PF00512">
    <property type="entry name" value="HisKA"/>
    <property type="match status" value="1"/>
</dbReference>
<dbReference type="Gene3D" id="1.10.287.130">
    <property type="match status" value="1"/>
</dbReference>
<dbReference type="InterPro" id="IPR036890">
    <property type="entry name" value="HATPase_C_sf"/>
</dbReference>
<evidence type="ECO:0000256" key="3">
    <source>
        <dbReference type="ARBA" id="ARBA00022553"/>
    </source>
</evidence>
<dbReference type="PANTHER" id="PTHR43065:SF42">
    <property type="entry name" value="TWO-COMPONENT SENSOR PPRA"/>
    <property type="match status" value="1"/>
</dbReference>
<accession>A0A4R2NXQ2</accession>
<dbReference type="SUPFAM" id="SSF47384">
    <property type="entry name" value="Homodimeric domain of signal transducing histidine kinase"/>
    <property type="match status" value="1"/>
</dbReference>
<dbReference type="CDD" id="cd00156">
    <property type="entry name" value="REC"/>
    <property type="match status" value="1"/>
</dbReference>
<dbReference type="InterPro" id="IPR036097">
    <property type="entry name" value="HisK_dim/P_sf"/>
</dbReference>
<keyword evidence="9" id="KW-1185">Reference proteome</keyword>
<evidence type="ECO:0000313" key="9">
    <source>
        <dbReference type="Proteomes" id="UP000295733"/>
    </source>
</evidence>
<dbReference type="InterPro" id="IPR004358">
    <property type="entry name" value="Sig_transdc_His_kin-like_C"/>
</dbReference>
<dbReference type="Pfam" id="PF00072">
    <property type="entry name" value="Response_reg"/>
    <property type="match status" value="1"/>
</dbReference>
<feature type="domain" description="Response regulatory" evidence="7">
    <location>
        <begin position="643"/>
        <end position="759"/>
    </location>
</feature>
<dbReference type="SMART" id="SM00387">
    <property type="entry name" value="HATPase_c"/>
    <property type="match status" value="1"/>
</dbReference>
<dbReference type="SUPFAM" id="SSF55874">
    <property type="entry name" value="ATPase domain of HSP90 chaperone/DNA topoisomerase II/histidine kinase"/>
    <property type="match status" value="1"/>
</dbReference>
<feature type="transmembrane region" description="Helical" evidence="5">
    <location>
        <begin position="45"/>
        <end position="66"/>
    </location>
</feature>
<keyword evidence="5" id="KW-0812">Transmembrane</keyword>
<reference evidence="8 9" key="1">
    <citation type="submission" date="2019-03" db="EMBL/GenBank/DDBJ databases">
        <title>Genomic Encyclopedia of Type Strains, Phase IV (KMG-IV): sequencing the most valuable type-strain genomes for metagenomic binning, comparative biology and taxonomic classification.</title>
        <authorList>
            <person name="Goeker M."/>
        </authorList>
    </citation>
    <scope>NUCLEOTIDE SEQUENCE [LARGE SCALE GENOMIC DNA]</scope>
    <source>
        <strain evidence="8 9">DSM 2781</strain>
    </source>
</reference>
<evidence type="ECO:0000256" key="2">
    <source>
        <dbReference type="ARBA" id="ARBA00012438"/>
    </source>
</evidence>
<dbReference type="RefSeq" id="WP_242469045.1">
    <property type="nucleotide sequence ID" value="NZ_NRRP01000014.1"/>
</dbReference>
<keyword evidence="8" id="KW-0808">Transferase</keyword>
<keyword evidence="3 4" id="KW-0597">Phosphoprotein</keyword>
<dbReference type="PANTHER" id="PTHR43065">
    <property type="entry name" value="SENSOR HISTIDINE KINASE"/>
    <property type="match status" value="1"/>
</dbReference>
<organism evidence="8 9">
    <name type="scientific">Rhodovulum adriaticum</name>
    <name type="common">Rhodopseudomonas adriatica</name>
    <dbReference type="NCBI Taxonomy" id="35804"/>
    <lineage>
        <taxon>Bacteria</taxon>
        <taxon>Pseudomonadati</taxon>
        <taxon>Pseudomonadota</taxon>
        <taxon>Alphaproteobacteria</taxon>
        <taxon>Rhodobacterales</taxon>
        <taxon>Paracoccaceae</taxon>
        <taxon>Rhodovulum</taxon>
    </lineage>
</organism>
<dbReference type="EC" id="2.7.13.3" evidence="2"/>
<comment type="caution">
    <text evidence="8">The sequence shown here is derived from an EMBL/GenBank/DDBJ whole genome shotgun (WGS) entry which is preliminary data.</text>
</comment>
<dbReference type="InterPro" id="IPR013656">
    <property type="entry name" value="PAS_4"/>
</dbReference>
<dbReference type="InterPro" id="IPR035965">
    <property type="entry name" value="PAS-like_dom_sf"/>
</dbReference>
<proteinExistence type="predicted"/>
<dbReference type="FunFam" id="1.10.287.130:FF:000037">
    <property type="entry name" value="Hybrid sensor histidine kinase/response regulator"/>
    <property type="match status" value="1"/>
</dbReference>
<dbReference type="Gene3D" id="3.30.565.10">
    <property type="entry name" value="Histidine kinase-like ATPase, C-terminal domain"/>
    <property type="match status" value="1"/>
</dbReference>
<feature type="domain" description="Histidine kinase" evidence="6">
    <location>
        <begin position="398"/>
        <end position="621"/>
    </location>
</feature>
<keyword evidence="5" id="KW-0472">Membrane</keyword>
<dbReference type="InterPro" id="IPR003661">
    <property type="entry name" value="HisK_dim/P_dom"/>
</dbReference>
<dbReference type="PROSITE" id="PS50110">
    <property type="entry name" value="RESPONSE_REGULATORY"/>
    <property type="match status" value="1"/>
</dbReference>
<dbReference type="SUPFAM" id="SSF52172">
    <property type="entry name" value="CheY-like"/>
    <property type="match status" value="1"/>
</dbReference>
<evidence type="ECO:0000259" key="6">
    <source>
        <dbReference type="PROSITE" id="PS50109"/>
    </source>
</evidence>
<dbReference type="Pfam" id="PF02518">
    <property type="entry name" value="HATPase_c"/>
    <property type="match status" value="1"/>
</dbReference>
<dbReference type="InterPro" id="IPR003594">
    <property type="entry name" value="HATPase_dom"/>
</dbReference>
<evidence type="ECO:0000256" key="1">
    <source>
        <dbReference type="ARBA" id="ARBA00000085"/>
    </source>
</evidence>
<dbReference type="Pfam" id="PF08448">
    <property type="entry name" value="PAS_4"/>
    <property type="match status" value="1"/>
</dbReference>
<dbReference type="InterPro" id="IPR005467">
    <property type="entry name" value="His_kinase_dom"/>
</dbReference>
<dbReference type="PROSITE" id="PS50109">
    <property type="entry name" value="HIS_KIN"/>
    <property type="match status" value="1"/>
</dbReference>
<dbReference type="SMART" id="SM00448">
    <property type="entry name" value="REC"/>
    <property type="match status" value="1"/>
</dbReference>
<sequence length="764" mass="80106">MSRPAPAFAVLARDPLARPDAPVWLLGGAGGLGGLAMLAPGPAMALLLLSAGGALAALALVAWALFRRGGPFGQRAMARLIADETGAAVVTDPIGRVLLATGAARHRWPLARGQPLQFGLTALFADPARAVADLLDDAARDSAAQRLAHGPAGAVRVTVTRAALRAYLWRFEGGEAEGAPTALPMLRVTRGGMVLSANPATRALFARMPRTLADLGLGDLPAGCDITVEIATPVGPILRRILRLAVDPETEEIYLLPPEPPDSAAQGAPDAVTALLDALPVALVQLGRDGAIHLANARARALLGLASGEAGNLCDLLEGLGRPVRDWLAAAAEGRTAHPAEVLRAARPTCETYLRVTLTPHRGGGLVAVLDDVTEMKTLEAQFAQSQKMQAIGQLAGGVAHDFNNLLTAISGHCDLLMLRHDAGDPDYGDLVQIHQNANRAASLVAQLLAFSRKQTLRPQVLDLPDVLAELGHLLDRLVGDKVRLRMRHAPGLPPVRADKRQLEQVVMNLVVNARDAMPAGGEILIECALLTVPAPWRRDKAVVPPGRYAVIHVRDEGAGIPPDKLPKIFEPFFTTKRPGEGTGLGLSTAYGIVKQTGGFIFAESAVGEGSCFSIYLPAHAGEAAAPPAPAAPAPEEPAAGGVVLLVEDEAPVRAFAARALRLKGHTVLEAACGQDALDLLEEDDLQPDLLITDMVMPEIDGPTLAAEVRFRRPGLPVLFISGHAEEAAGEARARIEGAEFLQKPFSLDSLAATVQRAIGSGPR</sequence>